<evidence type="ECO:0000313" key="3">
    <source>
        <dbReference type="Proteomes" id="UP000214747"/>
    </source>
</evidence>
<keyword evidence="1" id="KW-0175">Coiled coil</keyword>
<accession>A0A225SML0</accession>
<proteinExistence type="predicted"/>
<dbReference type="AlphaFoldDB" id="A0A225SML0"/>
<evidence type="ECO:0000256" key="1">
    <source>
        <dbReference type="SAM" id="Coils"/>
    </source>
</evidence>
<dbReference type="Proteomes" id="UP000214747">
    <property type="component" value="Unassembled WGS sequence"/>
</dbReference>
<name>A0A225SML0_9BURK</name>
<sequence length="430" mass="46685">MFEAFKIGVKISLLNHASYGLAMLSKDFLKTEADANKLEQRLKSIKNLGLAGGLMAGVGTMGLSLLKGPLDEAKKFETEVQKFKALGLGDAVNTDAVKFARGMDIMGQSARDNLVMLRDATTMMGDFEHAKEVLPTLGKMRFGIESVMGGGQGGNFERMFQDALKVSELRGALIDKATGHVDPAKFQRVIDKMTQAFVASGGLVTPSDYLAAMKTGGVSTKLMADEMFFFGLGHFMQESGGSRTGTSSMSMFQNWAMGRMSQRTAEDMSKYGLLNPAALHYGTTGHIKRVDAMGIKDADLFIQHPFKWVNQVAVPQLMAQGLTGDKLNIALAQILGIRTASNLADQFVREEKIANLYIERAQKAAGVDSLYSLGKNSLRGQELDAHAKWRNVLLELGNTILPLATLRRSPGAACFVGRRRPTEPATCRTS</sequence>
<organism evidence="2 3">
    <name type="scientific">Herbaspirillum aquaticum</name>
    <dbReference type="NCBI Taxonomy" id="568783"/>
    <lineage>
        <taxon>Bacteria</taxon>
        <taxon>Pseudomonadati</taxon>
        <taxon>Pseudomonadota</taxon>
        <taxon>Betaproteobacteria</taxon>
        <taxon>Burkholderiales</taxon>
        <taxon>Oxalobacteraceae</taxon>
        <taxon>Herbaspirillum</taxon>
    </lineage>
</organism>
<dbReference type="EMBL" id="NJGV01000028">
    <property type="protein sequence ID" value="OWY32214.1"/>
    <property type="molecule type" value="Genomic_DNA"/>
</dbReference>
<dbReference type="RefSeq" id="WP_088757218.1">
    <property type="nucleotide sequence ID" value="NZ_NJGV01000028.1"/>
</dbReference>
<protein>
    <recommendedName>
        <fullName evidence="4">Phage tail tape measure protein</fullName>
    </recommendedName>
</protein>
<feature type="coiled-coil region" evidence="1">
    <location>
        <begin position="21"/>
        <end position="48"/>
    </location>
</feature>
<evidence type="ECO:0000313" key="2">
    <source>
        <dbReference type="EMBL" id="OWY32214.1"/>
    </source>
</evidence>
<evidence type="ECO:0008006" key="4">
    <source>
        <dbReference type="Google" id="ProtNLM"/>
    </source>
</evidence>
<comment type="caution">
    <text evidence="2">The sequence shown here is derived from an EMBL/GenBank/DDBJ whole genome shotgun (WGS) entry which is preliminary data.</text>
</comment>
<gene>
    <name evidence="2" type="ORF">CEJ45_22170</name>
</gene>
<keyword evidence="3" id="KW-1185">Reference proteome</keyword>
<reference evidence="2 3" key="1">
    <citation type="journal article" date="2010" name="Int. J. Syst. Evol. Microbiol.">
        <title>Reclassification of Herbaspirillum putei as a later heterotypic synonym of Herbaspirillum huttiense, with the description of H. huttiense subsp. huttiense subsp. nov. and H. huttiense subsp. putei subsp. nov., comb. nov., and description of Herbaspirillum aquaticum sp. nov.</title>
        <authorList>
            <person name="Dobritsa A.P."/>
            <person name="Reddy M.C."/>
            <person name="Samadpour M."/>
        </authorList>
    </citation>
    <scope>NUCLEOTIDE SEQUENCE [LARGE SCALE GENOMIC DNA]</scope>
    <source>
        <strain evidence="2 3">IEH 4430</strain>
    </source>
</reference>